<organism evidence="3 4">
    <name type="scientific">Kitasatospora cystarginea</name>
    <dbReference type="NCBI Taxonomy" id="58350"/>
    <lineage>
        <taxon>Bacteria</taxon>
        <taxon>Bacillati</taxon>
        <taxon>Actinomycetota</taxon>
        <taxon>Actinomycetes</taxon>
        <taxon>Kitasatosporales</taxon>
        <taxon>Streptomycetaceae</taxon>
        <taxon>Kitasatospora</taxon>
    </lineage>
</organism>
<evidence type="ECO:0000313" key="3">
    <source>
        <dbReference type="EMBL" id="GAA2269620.1"/>
    </source>
</evidence>
<protein>
    <submittedName>
        <fullName evidence="3">YciI family protein</fullName>
    </submittedName>
</protein>
<evidence type="ECO:0000313" key="4">
    <source>
        <dbReference type="Proteomes" id="UP001500305"/>
    </source>
</evidence>
<proteinExistence type="inferred from homology"/>
<comment type="similarity">
    <text evidence="1">Belongs to the YciI family.</text>
</comment>
<keyword evidence="4" id="KW-1185">Reference proteome</keyword>
<feature type="domain" description="YCII-related" evidence="2">
    <location>
        <begin position="6"/>
        <end position="112"/>
    </location>
</feature>
<accession>A0ABN3ESX3</accession>
<dbReference type="Proteomes" id="UP001500305">
    <property type="component" value="Unassembled WGS sequence"/>
</dbReference>
<dbReference type="RefSeq" id="WP_344640051.1">
    <property type="nucleotide sequence ID" value="NZ_BAAATR010000039.1"/>
</dbReference>
<dbReference type="Gene3D" id="3.30.70.1060">
    <property type="entry name" value="Dimeric alpha+beta barrel"/>
    <property type="match status" value="1"/>
</dbReference>
<dbReference type="InterPro" id="IPR011008">
    <property type="entry name" value="Dimeric_a/b-barrel"/>
</dbReference>
<dbReference type="SUPFAM" id="SSF54909">
    <property type="entry name" value="Dimeric alpha+beta barrel"/>
    <property type="match status" value="1"/>
</dbReference>
<dbReference type="InterPro" id="IPR005545">
    <property type="entry name" value="YCII"/>
</dbReference>
<reference evidence="3 4" key="1">
    <citation type="journal article" date="2019" name="Int. J. Syst. Evol. Microbiol.">
        <title>The Global Catalogue of Microorganisms (GCM) 10K type strain sequencing project: providing services to taxonomists for standard genome sequencing and annotation.</title>
        <authorList>
            <consortium name="The Broad Institute Genomics Platform"/>
            <consortium name="The Broad Institute Genome Sequencing Center for Infectious Disease"/>
            <person name="Wu L."/>
            <person name="Ma J."/>
        </authorList>
    </citation>
    <scope>NUCLEOTIDE SEQUENCE [LARGE SCALE GENOMIC DNA]</scope>
    <source>
        <strain evidence="3 4">JCM 7356</strain>
    </source>
</reference>
<evidence type="ECO:0000259" key="2">
    <source>
        <dbReference type="Pfam" id="PF03795"/>
    </source>
</evidence>
<dbReference type="PANTHER" id="PTHR35174:SF3">
    <property type="entry name" value="BLL7171 PROTEIN"/>
    <property type="match status" value="1"/>
</dbReference>
<sequence length="115" mass="12751">MPKYMLLNYLPTKGGPAPEEMREQHARWMRYDQDLKEAGLFLANDGLAGPDAATTVRVRGGETQLTDGPFAETKEYLAGYFLIEAPDLDVALEWAARMPSSSYGSVEVRPVWGQA</sequence>
<comment type="caution">
    <text evidence="3">The sequence shown here is derived from an EMBL/GenBank/DDBJ whole genome shotgun (WGS) entry which is preliminary data.</text>
</comment>
<evidence type="ECO:0000256" key="1">
    <source>
        <dbReference type="ARBA" id="ARBA00007689"/>
    </source>
</evidence>
<dbReference type="EMBL" id="BAAATR010000039">
    <property type="protein sequence ID" value="GAA2269620.1"/>
    <property type="molecule type" value="Genomic_DNA"/>
</dbReference>
<gene>
    <name evidence="3" type="ORF">GCM10010430_64120</name>
</gene>
<dbReference type="Pfam" id="PF03795">
    <property type="entry name" value="YCII"/>
    <property type="match status" value="1"/>
</dbReference>
<dbReference type="PANTHER" id="PTHR35174">
    <property type="entry name" value="BLL7171 PROTEIN-RELATED"/>
    <property type="match status" value="1"/>
</dbReference>
<name>A0ABN3ESX3_9ACTN</name>